<dbReference type="GO" id="GO:0005524">
    <property type="term" value="F:ATP binding"/>
    <property type="evidence" value="ECO:0007669"/>
    <property type="project" value="UniProtKB-KW"/>
</dbReference>
<dbReference type="Gene3D" id="1.10.1750.10">
    <property type="match status" value="1"/>
</dbReference>
<dbReference type="CDD" id="cd00009">
    <property type="entry name" value="AAA"/>
    <property type="match status" value="1"/>
</dbReference>
<dbReference type="HAMAP" id="MF_00377">
    <property type="entry name" value="DnaA_bact"/>
    <property type="match status" value="1"/>
</dbReference>
<dbReference type="GO" id="GO:0008289">
    <property type="term" value="F:lipid binding"/>
    <property type="evidence" value="ECO:0007669"/>
    <property type="project" value="UniProtKB-KW"/>
</dbReference>
<feature type="domain" description="Chromosomal replication initiator DnaA C-terminal" evidence="9">
    <location>
        <begin position="385"/>
        <end position="454"/>
    </location>
</feature>
<accession>A0AA35VXD9</accession>
<keyword evidence="11" id="KW-1185">Reference proteome</keyword>
<evidence type="ECO:0000259" key="9">
    <source>
        <dbReference type="SMART" id="SM00760"/>
    </source>
</evidence>
<keyword evidence="6" id="KW-0446">Lipid-binding</keyword>
<evidence type="ECO:0000256" key="4">
    <source>
        <dbReference type="ARBA" id="ARBA00022741"/>
    </source>
</evidence>
<dbReference type="SUPFAM" id="SSF48295">
    <property type="entry name" value="TrpR-like"/>
    <property type="match status" value="1"/>
</dbReference>
<sequence length="477" mass="51778">MQDRPDPVSAWQAALGRLQLEIPQEQFNTFLRPCAGLRWDSDCLVVGAATAFAVSWLELPLHLEMVREAVAKAAGVQSNVRYEAAPTARDTSQEPTVSVQSVVAERAAHLRTAVDHQGGQSTQHFGSAGHSLPSPGTVGLNPRYSFDNFVVGESNQLAYHAARAIVGAGLEAAPGYNPLLLYAGSGMGKTHLLHAIGNLALQQGVAVRYVTSEQFTNEFVSSINRKAMPEFRERYRGVGLLLLDDVQFLVGKEQTQETLFHTFNDLHQAGAQIVLTSDRPPETIAPLEDRLRSRFQWGLVADIRPPSLETRLAMLHSWATDSGSEVPTPVLDVIAQRVSRNVRQLLGAFNRVVATSRLLGAPLTAESVATQLDAIVGPDARAEVTAQQVLSKAAHHYGLTPEQILSRNRTAAVAQARQVTMYLLVNELGMTPTGAGRFLAGRNHSTVIHGVGRIRQAMQSDSRIRHAVVAITESLLK</sequence>
<dbReference type="GO" id="GO:0003688">
    <property type="term" value="F:DNA replication origin binding"/>
    <property type="evidence" value="ECO:0007669"/>
    <property type="project" value="InterPro"/>
</dbReference>
<dbReference type="AlphaFoldDB" id="A0AA35VXD9"/>
<name>A0AA35VXD9_GEOBA</name>
<keyword evidence="3" id="KW-0235">DNA replication</keyword>
<dbReference type="SMART" id="SM00760">
    <property type="entry name" value="Bac_DnaA_C"/>
    <property type="match status" value="1"/>
</dbReference>
<evidence type="ECO:0000259" key="8">
    <source>
        <dbReference type="SMART" id="SM00382"/>
    </source>
</evidence>
<feature type="domain" description="AAA+ ATPase" evidence="8">
    <location>
        <begin position="175"/>
        <end position="304"/>
    </location>
</feature>
<dbReference type="Gene3D" id="3.40.50.300">
    <property type="entry name" value="P-loop containing nucleotide triphosphate hydrolases"/>
    <property type="match status" value="1"/>
</dbReference>
<evidence type="ECO:0000256" key="6">
    <source>
        <dbReference type="ARBA" id="ARBA00023121"/>
    </source>
</evidence>
<dbReference type="InterPro" id="IPR013159">
    <property type="entry name" value="DnaA_C"/>
</dbReference>
<protein>
    <submittedName>
        <fullName evidence="10">Chromosomal replication initiator protein DnaA</fullName>
    </submittedName>
</protein>
<dbReference type="InterPro" id="IPR013317">
    <property type="entry name" value="DnaA_dom"/>
</dbReference>
<dbReference type="InterPro" id="IPR003593">
    <property type="entry name" value="AAA+_ATPase"/>
</dbReference>
<dbReference type="Pfam" id="PF08299">
    <property type="entry name" value="Bac_DnaA_C"/>
    <property type="match status" value="1"/>
</dbReference>
<dbReference type="InterPro" id="IPR027417">
    <property type="entry name" value="P-loop_NTPase"/>
</dbReference>
<dbReference type="Proteomes" id="UP001174909">
    <property type="component" value="Unassembled WGS sequence"/>
</dbReference>
<dbReference type="GO" id="GO:0006270">
    <property type="term" value="P:DNA replication initiation"/>
    <property type="evidence" value="ECO:0007669"/>
    <property type="project" value="InterPro"/>
</dbReference>
<dbReference type="Gene3D" id="3.30.300.180">
    <property type="match status" value="1"/>
</dbReference>
<evidence type="ECO:0000256" key="7">
    <source>
        <dbReference type="ARBA" id="ARBA00023125"/>
    </source>
</evidence>
<dbReference type="CDD" id="cd06571">
    <property type="entry name" value="Bac_DnaA_C"/>
    <property type="match status" value="1"/>
</dbReference>
<dbReference type="PANTHER" id="PTHR30050">
    <property type="entry name" value="CHROMOSOMAL REPLICATION INITIATOR PROTEIN DNAA"/>
    <property type="match status" value="1"/>
</dbReference>
<dbReference type="InterPro" id="IPR020591">
    <property type="entry name" value="Chromosome_initiator_DnaA-like"/>
</dbReference>
<keyword evidence="5" id="KW-0067">ATP-binding</keyword>
<comment type="caution">
    <text evidence="10">The sequence shown here is derived from an EMBL/GenBank/DDBJ whole genome shotgun (WGS) entry which is preliminary data.</text>
</comment>
<dbReference type="GO" id="GO:0005886">
    <property type="term" value="C:plasma membrane"/>
    <property type="evidence" value="ECO:0007669"/>
    <property type="project" value="TreeGrafter"/>
</dbReference>
<dbReference type="PRINTS" id="PR00051">
    <property type="entry name" value="DNAA"/>
</dbReference>
<dbReference type="PANTHER" id="PTHR30050:SF2">
    <property type="entry name" value="CHROMOSOMAL REPLICATION INITIATOR PROTEIN DNAA"/>
    <property type="match status" value="1"/>
</dbReference>
<comment type="similarity">
    <text evidence="1">Belongs to the DnaA family.</text>
</comment>
<keyword evidence="2" id="KW-0963">Cytoplasm</keyword>
<dbReference type="InterPro" id="IPR038454">
    <property type="entry name" value="DnaA_N_sf"/>
</dbReference>
<proteinExistence type="inferred from homology"/>
<gene>
    <name evidence="10" type="ORF">GBAR_LOCUS1956</name>
</gene>
<evidence type="ECO:0000256" key="1">
    <source>
        <dbReference type="ARBA" id="ARBA00006583"/>
    </source>
</evidence>
<dbReference type="GO" id="GO:0006275">
    <property type="term" value="P:regulation of DNA replication"/>
    <property type="evidence" value="ECO:0007669"/>
    <property type="project" value="InterPro"/>
</dbReference>
<evidence type="ECO:0000313" key="11">
    <source>
        <dbReference type="Proteomes" id="UP001174909"/>
    </source>
</evidence>
<dbReference type="EMBL" id="CASHTH010000279">
    <property type="protein sequence ID" value="CAI7996778.1"/>
    <property type="molecule type" value="Genomic_DNA"/>
</dbReference>
<evidence type="ECO:0000256" key="5">
    <source>
        <dbReference type="ARBA" id="ARBA00022840"/>
    </source>
</evidence>
<dbReference type="SMART" id="SM00382">
    <property type="entry name" value="AAA"/>
    <property type="match status" value="1"/>
</dbReference>
<dbReference type="NCBIfam" id="TIGR00362">
    <property type="entry name" value="DnaA"/>
    <property type="match status" value="1"/>
</dbReference>
<dbReference type="Gene3D" id="1.10.8.60">
    <property type="match status" value="1"/>
</dbReference>
<dbReference type="SUPFAM" id="SSF52540">
    <property type="entry name" value="P-loop containing nucleoside triphosphate hydrolases"/>
    <property type="match status" value="1"/>
</dbReference>
<reference evidence="10" key="1">
    <citation type="submission" date="2023-03" db="EMBL/GenBank/DDBJ databases">
        <authorList>
            <person name="Steffen K."/>
            <person name="Cardenas P."/>
        </authorList>
    </citation>
    <scope>NUCLEOTIDE SEQUENCE</scope>
</reference>
<evidence type="ECO:0000256" key="2">
    <source>
        <dbReference type="ARBA" id="ARBA00022490"/>
    </source>
</evidence>
<organism evidence="10 11">
    <name type="scientific">Geodia barretti</name>
    <name type="common">Barrett's horny sponge</name>
    <dbReference type="NCBI Taxonomy" id="519541"/>
    <lineage>
        <taxon>Eukaryota</taxon>
        <taxon>Metazoa</taxon>
        <taxon>Porifera</taxon>
        <taxon>Demospongiae</taxon>
        <taxon>Heteroscleromorpha</taxon>
        <taxon>Tetractinellida</taxon>
        <taxon>Astrophorina</taxon>
        <taxon>Geodiidae</taxon>
        <taxon>Geodia</taxon>
    </lineage>
</organism>
<evidence type="ECO:0000313" key="10">
    <source>
        <dbReference type="EMBL" id="CAI7996778.1"/>
    </source>
</evidence>
<keyword evidence="7" id="KW-0238">DNA-binding</keyword>
<dbReference type="InterPro" id="IPR001957">
    <property type="entry name" value="Chromosome_initiator_DnaA"/>
</dbReference>
<dbReference type="InterPro" id="IPR010921">
    <property type="entry name" value="Trp_repressor/repl_initiator"/>
</dbReference>
<evidence type="ECO:0000256" key="3">
    <source>
        <dbReference type="ARBA" id="ARBA00022705"/>
    </source>
</evidence>
<dbReference type="Pfam" id="PF00308">
    <property type="entry name" value="Bac_DnaA"/>
    <property type="match status" value="1"/>
</dbReference>
<keyword evidence="4" id="KW-0547">Nucleotide-binding</keyword>